<reference evidence="2 3" key="1">
    <citation type="submission" date="2018-06" db="EMBL/GenBank/DDBJ databases">
        <title>Freshwater and sediment microbial communities from various areas in North America, analyzing microbe dynamics in response to fracking.</title>
        <authorList>
            <person name="Lamendella R."/>
        </authorList>
    </citation>
    <scope>NUCLEOTIDE SEQUENCE [LARGE SCALE GENOMIC DNA]</scope>
    <source>
        <strain evidence="2 3">97B</strain>
    </source>
</reference>
<dbReference type="InterPro" id="IPR047928">
    <property type="entry name" value="Perm_prefix_1"/>
</dbReference>
<dbReference type="EMBL" id="QNRJ01000006">
    <property type="protein sequence ID" value="RBP04245.1"/>
    <property type="molecule type" value="Genomic_DNA"/>
</dbReference>
<feature type="transmembrane region" description="Helical" evidence="1">
    <location>
        <begin position="215"/>
        <end position="236"/>
    </location>
</feature>
<proteinExistence type="predicted"/>
<gene>
    <name evidence="2" type="ORF">DET59_10631</name>
</gene>
<dbReference type="AlphaFoldDB" id="A0A366ERZ7"/>
<dbReference type="OrthoDB" id="9816425at2"/>
<organism evidence="2 3">
    <name type="scientific">Rossellomorea aquimaris</name>
    <dbReference type="NCBI Taxonomy" id="189382"/>
    <lineage>
        <taxon>Bacteria</taxon>
        <taxon>Bacillati</taxon>
        <taxon>Bacillota</taxon>
        <taxon>Bacilli</taxon>
        <taxon>Bacillales</taxon>
        <taxon>Bacillaceae</taxon>
        <taxon>Rossellomorea</taxon>
    </lineage>
</organism>
<name>A0A366ERZ7_9BACI</name>
<protein>
    <submittedName>
        <fullName evidence="2">Uncharacterized protein</fullName>
    </submittedName>
</protein>
<dbReference type="NCBIfam" id="NF038403">
    <property type="entry name" value="perm_prefix_1"/>
    <property type="match status" value="1"/>
</dbReference>
<feature type="transmembrane region" description="Helical" evidence="1">
    <location>
        <begin position="80"/>
        <end position="100"/>
    </location>
</feature>
<comment type="caution">
    <text evidence="2">The sequence shown here is derived from an EMBL/GenBank/DDBJ whole genome shotgun (WGS) entry which is preliminary data.</text>
</comment>
<evidence type="ECO:0000256" key="1">
    <source>
        <dbReference type="SAM" id="Phobius"/>
    </source>
</evidence>
<dbReference type="Proteomes" id="UP000252118">
    <property type="component" value="Unassembled WGS sequence"/>
</dbReference>
<evidence type="ECO:0000313" key="3">
    <source>
        <dbReference type="Proteomes" id="UP000252118"/>
    </source>
</evidence>
<keyword evidence="1" id="KW-1133">Transmembrane helix</keyword>
<dbReference type="RefSeq" id="WP_113969466.1">
    <property type="nucleotide sequence ID" value="NZ_QNRJ01000006.1"/>
</dbReference>
<keyword evidence="1" id="KW-0472">Membrane</keyword>
<keyword evidence="1" id="KW-0812">Transmembrane</keyword>
<sequence>MKKIDEFVNSIYAHVSGEDAKELKQEMRSHLVEAVEELKAEGKSETEAIDITISRFGDEKQITRGVFSLFKTQTNVIKNLFRTSMVALILGLIMLIGLIWTEHNNQNRLQTIDQTVNSVFGIMADGTFSEEKINEINSLVDATKEIEYFALYENPEPGKGASKQEMVQNWDVAVESGDSSIKGSTEYVWIDIKDPYENYYMVAGYHKISPLNNNLYAVPIGLFIAFAVLGLTSLFLKINTNRKVLNAFIK</sequence>
<accession>A0A366ERZ7</accession>
<evidence type="ECO:0000313" key="2">
    <source>
        <dbReference type="EMBL" id="RBP04245.1"/>
    </source>
</evidence>